<reference evidence="1" key="1">
    <citation type="journal article" date="2009" name="Rice">
        <title>De Novo Next Generation Sequencing of Plant Genomes.</title>
        <authorList>
            <person name="Rounsley S."/>
            <person name="Marri P.R."/>
            <person name="Yu Y."/>
            <person name="He R."/>
            <person name="Sisneros N."/>
            <person name="Goicoechea J.L."/>
            <person name="Lee S.J."/>
            <person name="Angelova A."/>
            <person name="Kudrna D."/>
            <person name="Luo M."/>
            <person name="Affourtit J."/>
            <person name="Desany B."/>
            <person name="Knight J."/>
            <person name="Niazi F."/>
            <person name="Egholm M."/>
            <person name="Wing R.A."/>
        </authorList>
    </citation>
    <scope>NUCLEOTIDE SEQUENCE [LARGE SCALE GENOMIC DNA]</scope>
    <source>
        <strain evidence="1">cv. IRGC 105608</strain>
    </source>
</reference>
<evidence type="ECO:0000313" key="2">
    <source>
        <dbReference type="Proteomes" id="UP000026960"/>
    </source>
</evidence>
<keyword evidence="2" id="KW-1185">Reference proteome</keyword>
<name>A0A0D3F792_9ORYZ</name>
<dbReference type="Gramene" id="OBART02G23070.1">
    <property type="protein sequence ID" value="OBART02G23070.1"/>
    <property type="gene ID" value="OBART02G23070"/>
</dbReference>
<protein>
    <submittedName>
        <fullName evidence="1">Uncharacterized protein</fullName>
    </submittedName>
</protein>
<sequence length="153" mass="17150">MPTRQSNAVLSRSGSVYVKTTGTQTEGPAESQRSGQVKGAIIQMHMTSELDKLGQTKLILLLLYDNNLQLHQYKSARLCLLLDGCISVPPSRQRCKRWIQRWCRNSLPGERKFDVMEKVESLKKKLGSKHGVSLALAKAYPSLDPFASFARCQ</sequence>
<dbReference type="PaxDb" id="65489-OBART02G23070.1"/>
<dbReference type="HOGENOM" id="CLU_1638060_0_0_1"/>
<evidence type="ECO:0000313" key="1">
    <source>
        <dbReference type="EnsemblPlants" id="OBART02G23070.1"/>
    </source>
</evidence>
<accession>A0A0D3F792</accession>
<dbReference type="AlphaFoldDB" id="A0A0D3F792"/>
<organism evidence="1">
    <name type="scientific">Oryza barthii</name>
    <dbReference type="NCBI Taxonomy" id="65489"/>
    <lineage>
        <taxon>Eukaryota</taxon>
        <taxon>Viridiplantae</taxon>
        <taxon>Streptophyta</taxon>
        <taxon>Embryophyta</taxon>
        <taxon>Tracheophyta</taxon>
        <taxon>Spermatophyta</taxon>
        <taxon>Magnoliopsida</taxon>
        <taxon>Liliopsida</taxon>
        <taxon>Poales</taxon>
        <taxon>Poaceae</taxon>
        <taxon>BOP clade</taxon>
        <taxon>Oryzoideae</taxon>
        <taxon>Oryzeae</taxon>
        <taxon>Oryzinae</taxon>
        <taxon>Oryza</taxon>
    </lineage>
</organism>
<proteinExistence type="predicted"/>
<dbReference type="EnsemblPlants" id="OBART02G23070.1">
    <property type="protein sequence ID" value="OBART02G23070.1"/>
    <property type="gene ID" value="OBART02G23070"/>
</dbReference>
<dbReference type="Proteomes" id="UP000026960">
    <property type="component" value="Chromosome 2"/>
</dbReference>
<reference evidence="1" key="2">
    <citation type="submission" date="2015-03" db="UniProtKB">
        <authorList>
            <consortium name="EnsemblPlants"/>
        </authorList>
    </citation>
    <scope>IDENTIFICATION</scope>
</reference>